<dbReference type="RefSeq" id="WP_106060150.1">
    <property type="nucleotide sequence ID" value="NZ_PVXQ01000023.1"/>
</dbReference>
<evidence type="ECO:0000313" key="3">
    <source>
        <dbReference type="Proteomes" id="UP000239471"/>
    </source>
</evidence>
<keyword evidence="3" id="KW-1185">Reference proteome</keyword>
<dbReference type="EMBL" id="PVXQ01000023">
    <property type="protein sequence ID" value="PRR81844.1"/>
    <property type="molecule type" value="Genomic_DNA"/>
</dbReference>
<protein>
    <submittedName>
        <fullName evidence="2">Uncharacterized protein</fullName>
    </submittedName>
</protein>
<keyword evidence="1" id="KW-1133">Transmembrane helix</keyword>
<gene>
    <name evidence="2" type="ORF">CLVI_21900</name>
</gene>
<evidence type="ECO:0000256" key="1">
    <source>
        <dbReference type="SAM" id="Phobius"/>
    </source>
</evidence>
<organism evidence="2 3">
    <name type="scientific">Clostridium vincentii</name>
    <dbReference type="NCBI Taxonomy" id="52704"/>
    <lineage>
        <taxon>Bacteria</taxon>
        <taxon>Bacillati</taxon>
        <taxon>Bacillota</taxon>
        <taxon>Clostridia</taxon>
        <taxon>Eubacteriales</taxon>
        <taxon>Clostridiaceae</taxon>
        <taxon>Clostridium</taxon>
    </lineage>
</organism>
<feature type="transmembrane region" description="Helical" evidence="1">
    <location>
        <begin position="6"/>
        <end position="26"/>
    </location>
</feature>
<accession>A0A2T0BD83</accession>
<sequence>MGIIGVVVILLLLGMMFYLGLFTTGYNNLRGITVELDELSTNTNEMAYAVYEKLKDQGKECEIIEMGEGYPKFLVDKKKYSMLPRTGSWRGFPVQIVQLRPCKN</sequence>
<dbReference type="AlphaFoldDB" id="A0A2T0BD83"/>
<keyword evidence="1" id="KW-0472">Membrane</keyword>
<proteinExistence type="predicted"/>
<reference evidence="2 3" key="1">
    <citation type="submission" date="2018-03" db="EMBL/GenBank/DDBJ databases">
        <title>Genome sequence of Clostridium vincentii DSM 10228.</title>
        <authorList>
            <person name="Poehlein A."/>
            <person name="Daniel R."/>
        </authorList>
    </citation>
    <scope>NUCLEOTIDE SEQUENCE [LARGE SCALE GENOMIC DNA]</scope>
    <source>
        <strain evidence="2 3">DSM 10228</strain>
    </source>
</reference>
<comment type="caution">
    <text evidence="2">The sequence shown here is derived from an EMBL/GenBank/DDBJ whole genome shotgun (WGS) entry which is preliminary data.</text>
</comment>
<dbReference type="Proteomes" id="UP000239471">
    <property type="component" value="Unassembled WGS sequence"/>
</dbReference>
<evidence type="ECO:0000313" key="2">
    <source>
        <dbReference type="EMBL" id="PRR81844.1"/>
    </source>
</evidence>
<name>A0A2T0BD83_9CLOT</name>
<keyword evidence="1" id="KW-0812">Transmembrane</keyword>